<evidence type="ECO:0000313" key="2">
    <source>
        <dbReference type="Proteomes" id="UP000076563"/>
    </source>
</evidence>
<organism evidence="1 2">
    <name type="scientific">Paenibacillus elgii</name>
    <dbReference type="NCBI Taxonomy" id="189691"/>
    <lineage>
        <taxon>Bacteria</taxon>
        <taxon>Bacillati</taxon>
        <taxon>Bacillota</taxon>
        <taxon>Bacilli</taxon>
        <taxon>Bacillales</taxon>
        <taxon>Paenibacillaceae</taxon>
        <taxon>Paenibacillus</taxon>
    </lineage>
</organism>
<reference evidence="2" key="1">
    <citation type="submission" date="2016-01" db="EMBL/GenBank/DDBJ databases">
        <title>Draft genome of Chromobacterium sp. F49.</title>
        <authorList>
            <person name="Hong K.W."/>
        </authorList>
    </citation>
    <scope>NUCLEOTIDE SEQUENCE [LARGE SCALE GENOMIC DNA]</scope>
    <source>
        <strain evidence="2">M63</strain>
    </source>
</reference>
<sequence length="60" mass="6889">MLEKMDTLYLRGRFEKSLFISALSEVPHKEATAKKVEPCRFPTKMLTKLLHLDKSLALPS</sequence>
<keyword evidence="2" id="KW-1185">Reference proteome</keyword>
<dbReference type="EMBL" id="LQRA01000058">
    <property type="protein sequence ID" value="KZE77853.1"/>
    <property type="molecule type" value="Genomic_DNA"/>
</dbReference>
<evidence type="ECO:0000313" key="1">
    <source>
        <dbReference type="EMBL" id="KZE77853.1"/>
    </source>
</evidence>
<dbReference type="AlphaFoldDB" id="A0A163XGL8"/>
<dbReference type="Proteomes" id="UP000076563">
    <property type="component" value="Unassembled WGS sequence"/>
</dbReference>
<accession>A0A163XGL8</accession>
<protein>
    <submittedName>
        <fullName evidence="1">Uncharacterized protein</fullName>
    </submittedName>
</protein>
<gene>
    <name evidence="1" type="ORF">AV654_19960</name>
</gene>
<comment type="caution">
    <text evidence="1">The sequence shown here is derived from an EMBL/GenBank/DDBJ whole genome shotgun (WGS) entry which is preliminary data.</text>
</comment>
<name>A0A163XGL8_9BACL</name>
<proteinExistence type="predicted"/>